<keyword evidence="2" id="KW-1185">Reference proteome</keyword>
<proteinExistence type="predicted"/>
<sequence>MYTKGVGLEDFKECNFIFQNYRQALNRITSDTPQLAALSAKLKTTGTDYKAYLQAEREHLQALQLEAEMVQKAMDYLELLMKTEGFKKESNLAANEYKKLDYNIINNGYQKKEIQAVCTCYRTTFMCYKVQEEELTHYKEEHDIDTCWLPDSTVYKEAQKLLVKHSYRHSVDHLERLIVQRLFELTKLGMNGVGK</sequence>
<protein>
    <submittedName>
        <fullName evidence="1">Uncharacterized protein</fullName>
    </submittedName>
</protein>
<name>A0A409X0D2_PSICY</name>
<comment type="caution">
    <text evidence="1">The sequence shown here is derived from an EMBL/GenBank/DDBJ whole genome shotgun (WGS) entry which is preliminary data.</text>
</comment>
<dbReference type="AlphaFoldDB" id="A0A409X0D2"/>
<gene>
    <name evidence="1" type="ORF">CVT25_002144</name>
</gene>
<dbReference type="EMBL" id="NHYD01002908">
    <property type="protein sequence ID" value="PPQ84238.1"/>
    <property type="molecule type" value="Genomic_DNA"/>
</dbReference>
<dbReference type="OrthoDB" id="3249713at2759"/>
<reference evidence="1 2" key="1">
    <citation type="journal article" date="2018" name="Evol. Lett.">
        <title>Horizontal gene cluster transfer increased hallucinogenic mushroom diversity.</title>
        <authorList>
            <person name="Reynolds H.T."/>
            <person name="Vijayakumar V."/>
            <person name="Gluck-Thaler E."/>
            <person name="Korotkin H.B."/>
            <person name="Matheny P.B."/>
            <person name="Slot J.C."/>
        </authorList>
    </citation>
    <scope>NUCLEOTIDE SEQUENCE [LARGE SCALE GENOMIC DNA]</scope>
    <source>
        <strain evidence="1 2">2631</strain>
    </source>
</reference>
<dbReference type="Proteomes" id="UP000283269">
    <property type="component" value="Unassembled WGS sequence"/>
</dbReference>
<evidence type="ECO:0000313" key="1">
    <source>
        <dbReference type="EMBL" id="PPQ84238.1"/>
    </source>
</evidence>
<evidence type="ECO:0000313" key="2">
    <source>
        <dbReference type="Proteomes" id="UP000283269"/>
    </source>
</evidence>
<accession>A0A409X0D2</accession>
<dbReference type="InParanoid" id="A0A409X0D2"/>
<organism evidence="1 2">
    <name type="scientific">Psilocybe cyanescens</name>
    <dbReference type="NCBI Taxonomy" id="93625"/>
    <lineage>
        <taxon>Eukaryota</taxon>
        <taxon>Fungi</taxon>
        <taxon>Dikarya</taxon>
        <taxon>Basidiomycota</taxon>
        <taxon>Agaricomycotina</taxon>
        <taxon>Agaricomycetes</taxon>
        <taxon>Agaricomycetidae</taxon>
        <taxon>Agaricales</taxon>
        <taxon>Agaricineae</taxon>
        <taxon>Strophariaceae</taxon>
        <taxon>Psilocybe</taxon>
    </lineage>
</organism>